<dbReference type="PANTHER" id="PTHR34385:SF1">
    <property type="entry name" value="PEPTIDOGLYCAN L-ALANYL-D-GLUTAMATE ENDOPEPTIDASE CWLK"/>
    <property type="match status" value="1"/>
</dbReference>
<accession>A0A0V8J205</accession>
<dbReference type="InterPro" id="IPR009045">
    <property type="entry name" value="Zn_M74/Hedgehog-like"/>
</dbReference>
<protein>
    <recommendedName>
        <fullName evidence="2">Peptidase M15C domain-containing protein</fullName>
    </recommendedName>
</protein>
<dbReference type="Proteomes" id="UP000054099">
    <property type="component" value="Unassembled WGS sequence"/>
</dbReference>
<dbReference type="PROSITE" id="PS51257">
    <property type="entry name" value="PROKAR_LIPOPROTEIN"/>
    <property type="match status" value="1"/>
</dbReference>
<reference evidence="3 4" key="1">
    <citation type="journal article" date="2014" name="Antonie Van Leeuwenhoek">
        <title>Fictibacillus enclensis sp. nov., isolated from marine sediment.</title>
        <authorList>
            <person name="Dastager S.G."/>
            <person name="Mawlankar R."/>
            <person name="Srinivasan K."/>
            <person name="Tang S.K."/>
            <person name="Lee J.C."/>
            <person name="Ramana V.V."/>
            <person name="Shouche Y.S."/>
        </authorList>
    </citation>
    <scope>NUCLEOTIDE SEQUENCE [LARGE SCALE GENOMIC DNA]</scope>
    <source>
        <strain evidence="3 4">NIO-1003</strain>
    </source>
</reference>
<feature type="domain" description="Peptidase M15C" evidence="2">
    <location>
        <begin position="99"/>
        <end position="164"/>
    </location>
</feature>
<evidence type="ECO:0000259" key="2">
    <source>
        <dbReference type="Pfam" id="PF13539"/>
    </source>
</evidence>
<keyword evidence="4" id="KW-1185">Reference proteome</keyword>
<keyword evidence="1" id="KW-1133">Transmembrane helix</keyword>
<dbReference type="CDD" id="cd14845">
    <property type="entry name" value="L-Ala-D-Glu_peptidase_like"/>
    <property type="match status" value="1"/>
</dbReference>
<comment type="caution">
    <text evidence="3">The sequence shown here is derived from an EMBL/GenBank/DDBJ whole genome shotgun (WGS) entry which is preliminary data.</text>
</comment>
<evidence type="ECO:0000256" key="1">
    <source>
        <dbReference type="SAM" id="Phobius"/>
    </source>
</evidence>
<dbReference type="SUPFAM" id="SSF55166">
    <property type="entry name" value="Hedgehog/DD-peptidase"/>
    <property type="match status" value="1"/>
</dbReference>
<dbReference type="PANTHER" id="PTHR34385">
    <property type="entry name" value="D-ALANYL-D-ALANINE CARBOXYPEPTIDASE"/>
    <property type="match status" value="1"/>
</dbReference>
<organism evidence="3 4">
    <name type="scientific">Fictibacillus enclensis</name>
    <dbReference type="NCBI Taxonomy" id="1017270"/>
    <lineage>
        <taxon>Bacteria</taxon>
        <taxon>Bacillati</taxon>
        <taxon>Bacillota</taxon>
        <taxon>Bacilli</taxon>
        <taxon>Bacillales</taxon>
        <taxon>Fictibacillaceae</taxon>
        <taxon>Fictibacillus</taxon>
    </lineage>
</organism>
<sequence>MSASKRRSTVNSWILFLLVVGACLFIYYQSENVKEKKNVPLPTKLHPVVEKDKDELIKRAKARGISIVITDGFRTFDEQDKLYAKGRSDKGDIVTTVRGGESYHNYGLAIDFALKTANGDVVWDLQRDSNRNGKADWMEVVALAKDLGFSWGGDWEFKDYPHLQKDFGLSIENLKNGERPPEQE</sequence>
<keyword evidence="1" id="KW-0812">Transmembrane</keyword>
<dbReference type="InterPro" id="IPR039561">
    <property type="entry name" value="Peptidase_M15C"/>
</dbReference>
<dbReference type="GO" id="GO:0008233">
    <property type="term" value="F:peptidase activity"/>
    <property type="evidence" value="ECO:0007669"/>
    <property type="project" value="InterPro"/>
</dbReference>
<evidence type="ECO:0000313" key="4">
    <source>
        <dbReference type="Proteomes" id="UP000054099"/>
    </source>
</evidence>
<dbReference type="InterPro" id="IPR052179">
    <property type="entry name" value="DD-CPase-like"/>
</dbReference>
<feature type="transmembrane region" description="Helical" evidence="1">
    <location>
        <begin position="12"/>
        <end position="28"/>
    </location>
</feature>
<proteinExistence type="predicted"/>
<dbReference type="Gene3D" id="3.30.1380.10">
    <property type="match status" value="1"/>
</dbReference>
<dbReference type="OrthoDB" id="9799970at2"/>
<gene>
    <name evidence="3" type="ORF">AS030_18715</name>
</gene>
<dbReference type="AlphaFoldDB" id="A0A0V8J205"/>
<dbReference type="EMBL" id="LNQN01000006">
    <property type="protein sequence ID" value="KSU80986.1"/>
    <property type="molecule type" value="Genomic_DNA"/>
</dbReference>
<keyword evidence="1" id="KW-0472">Membrane</keyword>
<dbReference type="RefSeq" id="WP_061974520.1">
    <property type="nucleotide sequence ID" value="NZ_FMAV01000004.1"/>
</dbReference>
<dbReference type="Pfam" id="PF13539">
    <property type="entry name" value="Peptidase_M15_4"/>
    <property type="match status" value="1"/>
</dbReference>
<name>A0A0V8J205_9BACL</name>
<evidence type="ECO:0000313" key="3">
    <source>
        <dbReference type="EMBL" id="KSU80986.1"/>
    </source>
</evidence>